<dbReference type="STRING" id="1121895.GCA_000378485_03219"/>
<dbReference type="InterPro" id="IPR008969">
    <property type="entry name" value="CarboxyPept-like_regulatory"/>
</dbReference>
<keyword evidence="6 11" id="KW-0798">TonB box</keyword>
<keyword evidence="12" id="KW-1133">Transmembrane helix</keyword>
<evidence type="ECO:0000256" key="9">
    <source>
        <dbReference type="ARBA" id="ARBA00023237"/>
    </source>
</evidence>
<keyword evidence="8 15" id="KW-0675">Receptor</keyword>
<evidence type="ECO:0000256" key="12">
    <source>
        <dbReference type="SAM" id="Phobius"/>
    </source>
</evidence>
<evidence type="ECO:0000256" key="6">
    <source>
        <dbReference type="ARBA" id="ARBA00023077"/>
    </source>
</evidence>
<dbReference type="PANTHER" id="PTHR30069:SF29">
    <property type="entry name" value="HEMOGLOBIN AND HEMOGLOBIN-HAPTOGLOBIN-BINDING PROTEIN 1-RELATED"/>
    <property type="match status" value="1"/>
</dbReference>
<dbReference type="Proteomes" id="UP000030152">
    <property type="component" value="Unassembled WGS sequence"/>
</dbReference>
<evidence type="ECO:0000313" key="16">
    <source>
        <dbReference type="Proteomes" id="UP000030152"/>
    </source>
</evidence>
<accession>A0A0A2M2R2</accession>
<dbReference type="Pfam" id="PF00593">
    <property type="entry name" value="TonB_dep_Rec_b-barrel"/>
    <property type="match status" value="1"/>
</dbReference>
<keyword evidence="2 10" id="KW-0813">Transport</keyword>
<dbReference type="InterPro" id="IPR023996">
    <property type="entry name" value="TonB-dep_OMP_SusC/RagA"/>
</dbReference>
<dbReference type="PANTHER" id="PTHR30069">
    <property type="entry name" value="TONB-DEPENDENT OUTER MEMBRANE RECEPTOR"/>
    <property type="match status" value="1"/>
</dbReference>
<dbReference type="InterPro" id="IPR000531">
    <property type="entry name" value="Beta-barrel_TonB"/>
</dbReference>
<dbReference type="InterPro" id="IPR023997">
    <property type="entry name" value="TonB-dep_OMP_SusC/RagA_CS"/>
</dbReference>
<evidence type="ECO:0000259" key="14">
    <source>
        <dbReference type="Pfam" id="PF07715"/>
    </source>
</evidence>
<evidence type="ECO:0000256" key="2">
    <source>
        <dbReference type="ARBA" id="ARBA00022448"/>
    </source>
</evidence>
<keyword evidence="5" id="KW-0732">Signal</keyword>
<evidence type="ECO:0000256" key="5">
    <source>
        <dbReference type="ARBA" id="ARBA00022729"/>
    </source>
</evidence>
<keyword evidence="4 10" id="KW-0812">Transmembrane</keyword>
<dbReference type="NCBIfam" id="TIGR04056">
    <property type="entry name" value="OMP_RagA_SusC"/>
    <property type="match status" value="1"/>
</dbReference>
<protein>
    <submittedName>
        <fullName evidence="15">TonB-dependent receptor</fullName>
    </submittedName>
</protein>
<dbReference type="EMBL" id="JRLX01000015">
    <property type="protein sequence ID" value="KGO85906.1"/>
    <property type="molecule type" value="Genomic_DNA"/>
</dbReference>
<evidence type="ECO:0000313" key="15">
    <source>
        <dbReference type="EMBL" id="KGO85906.1"/>
    </source>
</evidence>
<dbReference type="GO" id="GO:0009279">
    <property type="term" value="C:cell outer membrane"/>
    <property type="evidence" value="ECO:0007669"/>
    <property type="project" value="UniProtKB-SubCell"/>
</dbReference>
<feature type="domain" description="TonB-dependent receptor-like beta-barrel" evidence="13">
    <location>
        <begin position="422"/>
        <end position="973"/>
    </location>
</feature>
<name>A0A0A2M2R2_9FLAO</name>
<keyword evidence="16" id="KW-1185">Reference proteome</keyword>
<dbReference type="PROSITE" id="PS52016">
    <property type="entry name" value="TONB_DEPENDENT_REC_3"/>
    <property type="match status" value="1"/>
</dbReference>
<gene>
    <name evidence="15" type="ORF">Q765_13825</name>
</gene>
<organism evidence="15 16">
    <name type="scientific">Flavobacterium rivuli WB 3.3-2 = DSM 21788</name>
    <dbReference type="NCBI Taxonomy" id="1121895"/>
    <lineage>
        <taxon>Bacteria</taxon>
        <taxon>Pseudomonadati</taxon>
        <taxon>Bacteroidota</taxon>
        <taxon>Flavobacteriia</taxon>
        <taxon>Flavobacteriales</taxon>
        <taxon>Flavobacteriaceae</taxon>
        <taxon>Flavobacterium</taxon>
    </lineage>
</organism>
<keyword evidence="3 10" id="KW-1134">Transmembrane beta strand</keyword>
<dbReference type="Pfam" id="PF07715">
    <property type="entry name" value="Plug"/>
    <property type="match status" value="1"/>
</dbReference>
<dbReference type="GO" id="GO:0015344">
    <property type="term" value="F:siderophore uptake transmembrane transporter activity"/>
    <property type="evidence" value="ECO:0007669"/>
    <property type="project" value="TreeGrafter"/>
</dbReference>
<dbReference type="eggNOG" id="COG1629">
    <property type="taxonomic scope" value="Bacteria"/>
</dbReference>
<dbReference type="Gene3D" id="2.40.170.20">
    <property type="entry name" value="TonB-dependent receptor, beta-barrel domain"/>
    <property type="match status" value="1"/>
</dbReference>
<dbReference type="OrthoDB" id="9768177at2"/>
<dbReference type="SUPFAM" id="SSF56935">
    <property type="entry name" value="Porins"/>
    <property type="match status" value="1"/>
</dbReference>
<evidence type="ECO:0000259" key="13">
    <source>
        <dbReference type="Pfam" id="PF00593"/>
    </source>
</evidence>
<dbReference type="InterPro" id="IPR037066">
    <property type="entry name" value="Plug_dom_sf"/>
</dbReference>
<feature type="domain" description="TonB-dependent receptor plug" evidence="14">
    <location>
        <begin position="131"/>
        <end position="256"/>
    </location>
</feature>
<evidence type="ECO:0000256" key="4">
    <source>
        <dbReference type="ARBA" id="ARBA00022692"/>
    </source>
</evidence>
<evidence type="ECO:0000256" key="1">
    <source>
        <dbReference type="ARBA" id="ARBA00004571"/>
    </source>
</evidence>
<keyword evidence="7 10" id="KW-0472">Membrane</keyword>
<evidence type="ECO:0000256" key="11">
    <source>
        <dbReference type="RuleBase" id="RU003357"/>
    </source>
</evidence>
<dbReference type="InterPro" id="IPR012910">
    <property type="entry name" value="Plug_dom"/>
</dbReference>
<proteinExistence type="inferred from homology"/>
<sequence>MNYFLFCKGRVGLWYTLFLAVYLCSFSAIASTAPTLFLQEQKISGVISDAVGPLAGVTIAVKGSTVLNISDEKGRYTITASVGEILLFSFTGFRTIEIAAGNQSVINVVLSEDATQLEEVVVNAGYYSVRQKESTGSIARITSKDIEKQPVPNVLATMQGRMAGVDVTQTSGVPGGGFDIRIRGLNSLRSSGNAPLYIIDGVPYSSDAIGDSQTSTTLPNPTSPINTINPNDIESIEILKDADATAIYGSRGANGVVLITTKKGKTGETKFTLNVSSALGQVTKKMNLLNTQQYLAIRRQAFANDGITEYPENAYDVNGKWSQTRTTDWQKELTGGTALITNVQAGVSGGSTQTHFLISGNTYKQSTVFPGNFDYKKGGVHVSIDHEGDDKKFKAAFSASYDLQDNNQPAIDLTRISRNLAPNAPALYDAAGNLNWEGNTWTNPLAALGAKALAKTNNLVANGLFSYRLPLHFTARVSAGFTDLRNHETKTDPSTVYDPAYGVGPQVSSVNVNTTNRHSWIIEPQLNWNYATDNYKLDVLLGSTLQNQVTDRLVQFGAGFSSNSLIYDLVSANYLSTYYNDQINYKYQAAYGRVNLAYGNRYFLNLTGRRDGSSRFGPGRQFANFGAVGGAWLFSEEKMFKETAGFLSLGKLRGSYGITGNDQIGDYQYLDTYQSSGLVYDGTIGLQPTRLYNPDFSWESNRKIEIAIELGFFKDRIFAGANWYRNRSSNQLIGIPLPSATGFTSMQANLGATVQNTGLEFTLRTVNVQKKDFEWTSGFNITLPKNKLIAFPGLENSTYRSQYVIGESINIQKLYHYKGINPQTGVYEFDDVNGDGSLSFADDAQTVRDFSPKYYGGLSNQLHYKHIQLDFLFQFVKQLNWNAVTQYSQPGSMGNQPASVIGGWQPNTAMGQNQVYTTGVNSDAVNAYYRYASSDAAVSDASYIRLKNIAVSYELPSRIKGMQCRLFLQGQNLLTITPYKDGDPEFRSFNYLPPLRIVSFGTEIKF</sequence>
<evidence type="ECO:0000256" key="7">
    <source>
        <dbReference type="ARBA" id="ARBA00023136"/>
    </source>
</evidence>
<comment type="caution">
    <text evidence="15">The sequence shown here is derived from an EMBL/GenBank/DDBJ whole genome shotgun (WGS) entry which is preliminary data.</text>
</comment>
<reference evidence="15 16" key="1">
    <citation type="submission" date="2013-09" db="EMBL/GenBank/DDBJ databases">
        <authorList>
            <person name="Zeng Z."/>
            <person name="Chen C."/>
        </authorList>
    </citation>
    <scope>NUCLEOTIDE SEQUENCE [LARGE SCALE GENOMIC DNA]</scope>
    <source>
        <strain evidence="15 16">WB 3.3-2</strain>
    </source>
</reference>
<dbReference type="NCBIfam" id="TIGR04057">
    <property type="entry name" value="SusC_RagA_signa"/>
    <property type="match status" value="1"/>
</dbReference>
<dbReference type="Pfam" id="PF13715">
    <property type="entry name" value="CarbopepD_reg_2"/>
    <property type="match status" value="1"/>
</dbReference>
<keyword evidence="9 10" id="KW-0998">Cell outer membrane</keyword>
<dbReference type="SUPFAM" id="SSF49464">
    <property type="entry name" value="Carboxypeptidase regulatory domain-like"/>
    <property type="match status" value="1"/>
</dbReference>
<comment type="subcellular location">
    <subcellularLocation>
        <location evidence="1 10">Cell outer membrane</location>
        <topology evidence="1 10">Multi-pass membrane protein</topology>
    </subcellularLocation>
</comment>
<dbReference type="AlphaFoldDB" id="A0A0A2M2R2"/>
<dbReference type="InterPro" id="IPR039426">
    <property type="entry name" value="TonB-dep_rcpt-like"/>
</dbReference>
<evidence type="ECO:0000256" key="10">
    <source>
        <dbReference type="PROSITE-ProRule" id="PRU01360"/>
    </source>
</evidence>
<dbReference type="Gene3D" id="2.170.130.10">
    <property type="entry name" value="TonB-dependent receptor, plug domain"/>
    <property type="match status" value="1"/>
</dbReference>
<comment type="similarity">
    <text evidence="10 11">Belongs to the TonB-dependent receptor family.</text>
</comment>
<evidence type="ECO:0000256" key="8">
    <source>
        <dbReference type="ARBA" id="ARBA00023170"/>
    </source>
</evidence>
<evidence type="ECO:0000256" key="3">
    <source>
        <dbReference type="ARBA" id="ARBA00022452"/>
    </source>
</evidence>
<dbReference type="InterPro" id="IPR036942">
    <property type="entry name" value="Beta-barrel_TonB_sf"/>
</dbReference>
<dbReference type="GO" id="GO:0044718">
    <property type="term" value="P:siderophore transmembrane transport"/>
    <property type="evidence" value="ECO:0007669"/>
    <property type="project" value="TreeGrafter"/>
</dbReference>
<dbReference type="RefSeq" id="WP_020214385.1">
    <property type="nucleotide sequence ID" value="NZ_JRLX01000015.1"/>
</dbReference>
<feature type="transmembrane region" description="Helical" evidence="12">
    <location>
        <begin position="12"/>
        <end position="38"/>
    </location>
</feature>